<accession>A0AAN1XTW8</accession>
<name>A0AAN1XTW8_UNVUL</name>
<dbReference type="AlphaFoldDB" id="A0AAN1XTW8"/>
<sequence>MPPPIAVVTGASGGLGSQLCGQLAAHGISLVLLDRNDDKARAFARTLEATRSGSVAGTFAVDLSSHADIRRCSGQIVAAFPAVQYLFNNAGLLPERLEFSGHGNELDFEVNALAPLQLVDGLRPALVNAGGATVVNTSAGLSLQATSLDWNDLVRPQTFTKLFGPYVKSKAALNVITTALARELAADRIIVRAVDPGPNRTRLTKGAGTPLWMRLFFAFLPSPDKGARKLYDGALSSKWEETTGAFISGGRFARSRRRSPTRSFRPSSCAAAASARRSSEPAQGAHPAARTLRGWR</sequence>
<proteinExistence type="inferred from homology"/>
<dbReference type="SUPFAM" id="SSF51735">
    <property type="entry name" value="NAD(P)-binding Rossmann-fold domains"/>
    <property type="match status" value="1"/>
</dbReference>
<feature type="compositionally biased region" description="Low complexity" evidence="3">
    <location>
        <begin position="261"/>
        <end position="282"/>
    </location>
</feature>
<evidence type="ECO:0000313" key="4">
    <source>
        <dbReference type="EMBL" id="BDE05080.1"/>
    </source>
</evidence>
<dbReference type="InterPro" id="IPR002347">
    <property type="entry name" value="SDR_fam"/>
</dbReference>
<dbReference type="Pfam" id="PF00106">
    <property type="entry name" value="adh_short"/>
    <property type="match status" value="1"/>
</dbReference>
<organism evidence="4 5">
    <name type="scientific">Vulcanimicrobium alpinum</name>
    <dbReference type="NCBI Taxonomy" id="3016050"/>
    <lineage>
        <taxon>Bacteria</taxon>
        <taxon>Bacillati</taxon>
        <taxon>Vulcanimicrobiota</taxon>
        <taxon>Vulcanimicrobiia</taxon>
        <taxon>Vulcanimicrobiales</taxon>
        <taxon>Vulcanimicrobiaceae</taxon>
        <taxon>Vulcanimicrobium</taxon>
    </lineage>
</organism>
<dbReference type="KEGG" id="vab:WPS_03560"/>
<comment type="similarity">
    <text evidence="1">Belongs to the short-chain dehydrogenases/reductases (SDR) family.</text>
</comment>
<dbReference type="Gene3D" id="3.40.50.720">
    <property type="entry name" value="NAD(P)-binding Rossmann-like Domain"/>
    <property type="match status" value="1"/>
</dbReference>
<keyword evidence="2" id="KW-0560">Oxidoreductase</keyword>
<dbReference type="RefSeq" id="WP_317996147.1">
    <property type="nucleotide sequence ID" value="NZ_AP025523.1"/>
</dbReference>
<reference evidence="4 5" key="1">
    <citation type="journal article" date="2022" name="ISME Commun">
        <title>Vulcanimicrobium alpinus gen. nov. sp. nov., the first cultivated representative of the candidate phylum 'Eremiobacterota', is a metabolically versatile aerobic anoxygenic phototroph.</title>
        <authorList>
            <person name="Yabe S."/>
            <person name="Muto K."/>
            <person name="Abe K."/>
            <person name="Yokota A."/>
            <person name="Staudigel H."/>
            <person name="Tebo B.M."/>
        </authorList>
    </citation>
    <scope>NUCLEOTIDE SEQUENCE [LARGE SCALE GENOMIC DNA]</scope>
    <source>
        <strain evidence="4 5">WC8-2</strain>
    </source>
</reference>
<evidence type="ECO:0008006" key="6">
    <source>
        <dbReference type="Google" id="ProtNLM"/>
    </source>
</evidence>
<dbReference type="PANTHER" id="PTHR24320:SF148">
    <property type="entry name" value="NAD(P)-BINDING ROSSMANN-FOLD SUPERFAMILY PROTEIN"/>
    <property type="match status" value="1"/>
</dbReference>
<dbReference type="PANTHER" id="PTHR24320">
    <property type="entry name" value="RETINOL DEHYDROGENASE"/>
    <property type="match status" value="1"/>
</dbReference>
<protein>
    <recommendedName>
        <fullName evidence="6">SDR family NAD(P)-dependent oxidoreductase</fullName>
    </recommendedName>
</protein>
<dbReference type="InterPro" id="IPR036291">
    <property type="entry name" value="NAD(P)-bd_dom_sf"/>
</dbReference>
<evidence type="ECO:0000256" key="1">
    <source>
        <dbReference type="ARBA" id="ARBA00006484"/>
    </source>
</evidence>
<dbReference type="PRINTS" id="PR00081">
    <property type="entry name" value="GDHRDH"/>
</dbReference>
<dbReference type="GO" id="GO:0016491">
    <property type="term" value="F:oxidoreductase activity"/>
    <property type="evidence" value="ECO:0007669"/>
    <property type="project" value="UniProtKB-KW"/>
</dbReference>
<evidence type="ECO:0000313" key="5">
    <source>
        <dbReference type="Proteomes" id="UP001317532"/>
    </source>
</evidence>
<evidence type="ECO:0000256" key="3">
    <source>
        <dbReference type="SAM" id="MobiDB-lite"/>
    </source>
</evidence>
<dbReference type="Proteomes" id="UP001317532">
    <property type="component" value="Chromosome"/>
</dbReference>
<feature type="region of interest" description="Disordered" evidence="3">
    <location>
        <begin position="251"/>
        <end position="296"/>
    </location>
</feature>
<gene>
    <name evidence="4" type="ORF">WPS_03560</name>
</gene>
<keyword evidence="5" id="KW-1185">Reference proteome</keyword>
<dbReference type="EMBL" id="AP025523">
    <property type="protein sequence ID" value="BDE05080.1"/>
    <property type="molecule type" value="Genomic_DNA"/>
</dbReference>
<evidence type="ECO:0000256" key="2">
    <source>
        <dbReference type="ARBA" id="ARBA00023002"/>
    </source>
</evidence>